<keyword evidence="2" id="KW-1185">Reference proteome</keyword>
<evidence type="ECO:0000313" key="1">
    <source>
        <dbReference type="EMBL" id="EFP07270.1"/>
    </source>
</evidence>
<dbReference type="AlphaFoldDB" id="E3MR45"/>
<organism evidence="2">
    <name type="scientific">Caenorhabditis remanei</name>
    <name type="common">Caenorhabditis vulgaris</name>
    <dbReference type="NCBI Taxonomy" id="31234"/>
    <lineage>
        <taxon>Eukaryota</taxon>
        <taxon>Metazoa</taxon>
        <taxon>Ecdysozoa</taxon>
        <taxon>Nematoda</taxon>
        <taxon>Chromadorea</taxon>
        <taxon>Rhabditida</taxon>
        <taxon>Rhabditina</taxon>
        <taxon>Rhabditomorpha</taxon>
        <taxon>Rhabditoidea</taxon>
        <taxon>Rhabditidae</taxon>
        <taxon>Peloderinae</taxon>
        <taxon>Caenorhabditis</taxon>
    </lineage>
</organism>
<name>E3MR45_CAERE</name>
<dbReference type="OrthoDB" id="5816664at2759"/>
<dbReference type="HOGENOM" id="CLU_053921_0_0_1"/>
<dbReference type="FunCoup" id="E3MR45">
    <property type="interactions" value="1079"/>
</dbReference>
<accession>E3MR45</accession>
<dbReference type="EMBL" id="DS268468">
    <property type="protein sequence ID" value="EFP07270.1"/>
    <property type="molecule type" value="Genomic_DNA"/>
</dbReference>
<dbReference type="eggNOG" id="ENOG502TGG0">
    <property type="taxonomic scope" value="Eukaryota"/>
</dbReference>
<protein>
    <submittedName>
        <fullName evidence="1">Uncharacterized protein</fullName>
    </submittedName>
</protein>
<proteinExistence type="predicted"/>
<sequence>MTRIVWFCWNLLILYGSCNGLYSMEFNLAPNKSLVKEIDLNPTSDTSSSSSSVLLSYVLSVQTSSPLSVFLSGSAECLKMEIARYSGSIEVQISDEMLEDLIKCGKEKGVVGKIYLHLENPEDHAVGQIKFSRTARHIFRAQVSETLGDPNEFAVSENNPYIRKVKLQSLLDNVLISVTSENVEHAVEVFISFCPSKPGVLYTTSYAPNFEITLKSPQMELYYDSYSCDSDIAFYSNSTQPTSPLIIRLESKFYINGTMLVLINGAEPTLDSHVAEYETGKFTLNGGEMKVVELKYQPTMKNIQAYLDVLSGGLMVYISPCKSQETDMFYSNLTTGTHRIDIDIEAMMDNTTCSLAEIDPSTVYMFLKPSVTTSFSLWIPGEIATWHVAITIGLIILLLVVCMFLIIHFGRKKTGKLVINRYQK</sequence>
<evidence type="ECO:0000313" key="2">
    <source>
        <dbReference type="Proteomes" id="UP000008281"/>
    </source>
</evidence>
<gene>
    <name evidence="1" type="ORF">CRE_13464</name>
</gene>
<dbReference type="OMA" id="KSPRMEM"/>
<reference evidence="1" key="1">
    <citation type="submission" date="2007-07" db="EMBL/GenBank/DDBJ databases">
        <title>PCAP assembly of the Caenorhabditis remanei genome.</title>
        <authorList>
            <consortium name="The Caenorhabditis remanei Sequencing Consortium"/>
            <person name="Wilson R.K."/>
        </authorList>
    </citation>
    <scope>NUCLEOTIDE SEQUENCE [LARGE SCALE GENOMIC DNA]</scope>
    <source>
        <strain evidence="1">PB4641</strain>
    </source>
</reference>
<dbReference type="Proteomes" id="UP000008281">
    <property type="component" value="Unassembled WGS sequence"/>
</dbReference>